<dbReference type="PANTHER" id="PTHR33048:SF19">
    <property type="entry name" value="MEMBRANE PROTEIN PTH11-LIKE, PUTATIVE (AFU_ORTHOLOGUE AFUA_1G14080)-RELATED"/>
    <property type="match status" value="1"/>
</dbReference>
<feature type="compositionally biased region" description="Basic and acidic residues" evidence="6">
    <location>
        <begin position="310"/>
        <end position="325"/>
    </location>
</feature>
<reference evidence="9 10" key="1">
    <citation type="journal article" date="2016" name="PLoS Pathog.">
        <title>Biosynthesis of antibiotic leucinostatins in bio-control fungus Purpureocillium lilacinum and their inhibition on phytophthora revealed by genome mining.</title>
        <authorList>
            <person name="Wang G."/>
            <person name="Liu Z."/>
            <person name="Lin R."/>
            <person name="Li E."/>
            <person name="Mao Z."/>
            <person name="Ling J."/>
            <person name="Yang Y."/>
            <person name="Yin W.B."/>
            <person name="Xie B."/>
        </authorList>
    </citation>
    <scope>NUCLEOTIDE SEQUENCE [LARGE SCALE GENOMIC DNA]</scope>
    <source>
        <strain evidence="9">170</strain>
    </source>
</reference>
<feature type="transmembrane region" description="Helical" evidence="7">
    <location>
        <begin position="254"/>
        <end position="276"/>
    </location>
</feature>
<dbReference type="Proteomes" id="UP000078397">
    <property type="component" value="Unassembled WGS sequence"/>
</dbReference>
<dbReference type="AlphaFoldDB" id="A0A179F1L1"/>
<keyword evidence="2 7" id="KW-0812">Transmembrane</keyword>
<evidence type="ECO:0000256" key="1">
    <source>
        <dbReference type="ARBA" id="ARBA00004141"/>
    </source>
</evidence>
<dbReference type="EMBL" id="LSBJ02000011">
    <property type="protein sequence ID" value="OAQ59356.1"/>
    <property type="molecule type" value="Genomic_DNA"/>
</dbReference>
<dbReference type="InterPro" id="IPR052337">
    <property type="entry name" value="SAT4-like"/>
</dbReference>
<evidence type="ECO:0000256" key="3">
    <source>
        <dbReference type="ARBA" id="ARBA00022989"/>
    </source>
</evidence>
<sequence length="404" mass="44353">MALYSPPPPAQPFSDAKPTLLVAWWITIFCTCLTLLRLAGRFIRIEKLFLEDKIAALSLVPLYLRIACTHVVLLYGTNNALLDAAVVTTEELNRRATGSKVVLAGRIFYAATLWTLKFTTLEFMNRLAGASMKKIYLRLIIFLRYALGATFLAVVISDLAECQPVSHYWQVLPDPGPQCRQGFAQLLTMGVSSAIIDTILVIFPVPIVLSTRIATKRKVLLVLLFCFGFLTVGITAYRLPNIVQNNGSQITRSMWASIELLAATAVANLVALGSFLRDSGAKKKRFRHDYGTSGATSSNRRQGQSSHTGHTGDWEARKGVEHDSLESDEWMSSAKADDGEAGRRKNTDRLSQSMGTRGASPTDSHDSLIQENQRPSNTSGVLGLTHPRPPSPVIPAGRTGLQRR</sequence>
<dbReference type="InterPro" id="IPR049326">
    <property type="entry name" value="Rhodopsin_dom_fungi"/>
</dbReference>
<comment type="similarity">
    <text evidence="5">Belongs to the SAT4 family.</text>
</comment>
<keyword evidence="3 7" id="KW-1133">Transmembrane helix</keyword>
<dbReference type="GO" id="GO:0016020">
    <property type="term" value="C:membrane"/>
    <property type="evidence" value="ECO:0007669"/>
    <property type="project" value="UniProtKB-SubCell"/>
</dbReference>
<feature type="transmembrane region" description="Helical" evidence="7">
    <location>
        <begin position="20"/>
        <end position="42"/>
    </location>
</feature>
<feature type="compositionally biased region" description="Polar residues" evidence="6">
    <location>
        <begin position="349"/>
        <end position="362"/>
    </location>
</feature>
<evidence type="ECO:0000259" key="8">
    <source>
        <dbReference type="Pfam" id="PF20684"/>
    </source>
</evidence>
<proteinExistence type="inferred from homology"/>
<dbReference type="Pfam" id="PF20684">
    <property type="entry name" value="Fung_rhodopsin"/>
    <property type="match status" value="1"/>
</dbReference>
<feature type="transmembrane region" description="Helical" evidence="7">
    <location>
        <begin position="136"/>
        <end position="156"/>
    </location>
</feature>
<dbReference type="KEGG" id="pchm:VFPPC_10417"/>
<organism evidence="9 10">
    <name type="scientific">Pochonia chlamydosporia 170</name>
    <dbReference type="NCBI Taxonomy" id="1380566"/>
    <lineage>
        <taxon>Eukaryota</taxon>
        <taxon>Fungi</taxon>
        <taxon>Dikarya</taxon>
        <taxon>Ascomycota</taxon>
        <taxon>Pezizomycotina</taxon>
        <taxon>Sordariomycetes</taxon>
        <taxon>Hypocreomycetidae</taxon>
        <taxon>Hypocreales</taxon>
        <taxon>Clavicipitaceae</taxon>
        <taxon>Pochonia</taxon>
    </lineage>
</organism>
<feature type="transmembrane region" description="Helical" evidence="7">
    <location>
        <begin position="183"/>
        <end position="207"/>
    </location>
</feature>
<evidence type="ECO:0000256" key="2">
    <source>
        <dbReference type="ARBA" id="ARBA00022692"/>
    </source>
</evidence>
<protein>
    <recommendedName>
        <fullName evidence="8">Rhodopsin domain-containing protein</fullName>
    </recommendedName>
</protein>
<name>A0A179F1L1_METCM</name>
<dbReference type="GeneID" id="28852784"/>
<feature type="region of interest" description="Disordered" evidence="6">
    <location>
        <begin position="287"/>
        <end position="404"/>
    </location>
</feature>
<evidence type="ECO:0000256" key="4">
    <source>
        <dbReference type="ARBA" id="ARBA00023136"/>
    </source>
</evidence>
<evidence type="ECO:0000256" key="5">
    <source>
        <dbReference type="ARBA" id="ARBA00038359"/>
    </source>
</evidence>
<feature type="compositionally biased region" description="Polar residues" evidence="6">
    <location>
        <begin position="293"/>
        <end position="309"/>
    </location>
</feature>
<keyword evidence="4 7" id="KW-0472">Membrane</keyword>
<feature type="domain" description="Rhodopsin" evidence="8">
    <location>
        <begin position="36"/>
        <end position="276"/>
    </location>
</feature>
<evidence type="ECO:0000256" key="7">
    <source>
        <dbReference type="SAM" id="Phobius"/>
    </source>
</evidence>
<evidence type="ECO:0000313" key="10">
    <source>
        <dbReference type="Proteomes" id="UP000078397"/>
    </source>
</evidence>
<dbReference type="PANTHER" id="PTHR33048">
    <property type="entry name" value="PTH11-LIKE INTEGRAL MEMBRANE PROTEIN (AFU_ORTHOLOGUE AFUA_5G11245)"/>
    <property type="match status" value="1"/>
</dbReference>
<feature type="transmembrane region" description="Helical" evidence="7">
    <location>
        <begin position="219"/>
        <end position="239"/>
    </location>
</feature>
<dbReference type="RefSeq" id="XP_018137380.1">
    <property type="nucleotide sequence ID" value="XM_018288790.1"/>
</dbReference>
<feature type="compositionally biased region" description="Polar residues" evidence="6">
    <location>
        <begin position="369"/>
        <end position="380"/>
    </location>
</feature>
<keyword evidence="10" id="KW-1185">Reference proteome</keyword>
<evidence type="ECO:0000256" key="6">
    <source>
        <dbReference type="SAM" id="MobiDB-lite"/>
    </source>
</evidence>
<feature type="compositionally biased region" description="Basic and acidic residues" evidence="6">
    <location>
        <begin position="335"/>
        <end position="348"/>
    </location>
</feature>
<accession>A0A179F1L1</accession>
<dbReference type="OrthoDB" id="5398233at2759"/>
<comment type="caution">
    <text evidence="9">The sequence shown here is derived from an EMBL/GenBank/DDBJ whole genome shotgun (WGS) entry which is preliminary data.</text>
</comment>
<comment type="subcellular location">
    <subcellularLocation>
        <location evidence="1">Membrane</location>
        <topology evidence="1">Multi-pass membrane protein</topology>
    </subcellularLocation>
</comment>
<evidence type="ECO:0000313" key="9">
    <source>
        <dbReference type="EMBL" id="OAQ59356.1"/>
    </source>
</evidence>
<gene>
    <name evidence="9" type="ORF">VFPPC_10417</name>
</gene>